<dbReference type="NCBIfam" id="TIGR01244">
    <property type="entry name" value="TIGR01244 family sulfur transferase"/>
    <property type="match status" value="1"/>
</dbReference>
<evidence type="ECO:0000259" key="1">
    <source>
        <dbReference type="Pfam" id="PF04273"/>
    </source>
</evidence>
<dbReference type="GO" id="GO:0016787">
    <property type="term" value="F:hydrolase activity"/>
    <property type="evidence" value="ECO:0007669"/>
    <property type="project" value="InterPro"/>
</dbReference>
<dbReference type="Proteomes" id="UP000254508">
    <property type="component" value="Chromosome"/>
</dbReference>
<dbReference type="AlphaFoldDB" id="A0A345YC44"/>
<dbReference type="InterPro" id="IPR005939">
    <property type="entry name" value="BLH_phosphatase-like"/>
</dbReference>
<dbReference type="Gene3D" id="3.90.190.10">
    <property type="entry name" value="Protein tyrosine phosphatase superfamily"/>
    <property type="match status" value="1"/>
</dbReference>
<evidence type="ECO:0000313" key="2">
    <source>
        <dbReference type="EMBL" id="AXK41496.1"/>
    </source>
</evidence>
<organism evidence="2 3">
    <name type="scientific">Erythrobacter aureus</name>
    <dbReference type="NCBI Taxonomy" id="2182384"/>
    <lineage>
        <taxon>Bacteria</taxon>
        <taxon>Pseudomonadati</taxon>
        <taxon>Pseudomonadota</taxon>
        <taxon>Alphaproteobacteria</taxon>
        <taxon>Sphingomonadales</taxon>
        <taxon>Erythrobacteraceae</taxon>
        <taxon>Erythrobacter/Porphyrobacter group</taxon>
        <taxon>Erythrobacter</taxon>
    </lineage>
</organism>
<dbReference type="EMBL" id="CP031357">
    <property type="protein sequence ID" value="AXK41496.1"/>
    <property type="molecule type" value="Genomic_DNA"/>
</dbReference>
<keyword evidence="3" id="KW-1185">Reference proteome</keyword>
<sequence>MSEFRKLSDDFYASPQVTPREISEAAAMGMALVVNNRPDGEAADQPPGADIEAATRAAGMDYIAIPIGSAGFSEPQVEALQEALATAKGPVLGFCRSGTRSTLLWSLARARSGDDPEAIGEAAAAAGYDVSPVRPAMDMFAARARG</sequence>
<gene>
    <name evidence="2" type="ORF">DVR09_03395</name>
</gene>
<dbReference type="SUPFAM" id="SSF52799">
    <property type="entry name" value="(Phosphotyrosine protein) phosphatases II"/>
    <property type="match status" value="1"/>
</dbReference>
<dbReference type="RefSeq" id="WP_115415683.1">
    <property type="nucleotide sequence ID" value="NZ_CP031357.1"/>
</dbReference>
<dbReference type="InterPro" id="IPR029021">
    <property type="entry name" value="Prot-tyrosine_phosphatase-like"/>
</dbReference>
<name>A0A345YC44_9SPHN</name>
<dbReference type="KEGG" id="err:DVR09_03395"/>
<dbReference type="Pfam" id="PF04273">
    <property type="entry name" value="BLH_phosphatase"/>
    <property type="match status" value="1"/>
</dbReference>
<accession>A0A345YC44</accession>
<reference evidence="3" key="1">
    <citation type="submission" date="2018-07" db="EMBL/GenBank/DDBJ databases">
        <title>Genome sequence of Erythrobacter strain YH-07, an antagonistic bacterium isolated from Yellow Sea.</title>
        <authorList>
            <person name="Tang T."/>
            <person name="Liu Q."/>
            <person name="Sun X."/>
        </authorList>
    </citation>
    <scope>NUCLEOTIDE SEQUENCE [LARGE SCALE GENOMIC DNA]</scope>
    <source>
        <strain evidence="3">YH-07</strain>
    </source>
</reference>
<feature type="domain" description="Beta-lactamase hydrolase-like protein phosphatase-like" evidence="1">
    <location>
        <begin position="4"/>
        <end position="110"/>
    </location>
</feature>
<protein>
    <submittedName>
        <fullName evidence="2">TIGR01244 family phosphatase</fullName>
    </submittedName>
</protein>
<evidence type="ECO:0000313" key="3">
    <source>
        <dbReference type="Proteomes" id="UP000254508"/>
    </source>
</evidence>
<dbReference type="OrthoDB" id="9805710at2"/>
<proteinExistence type="predicted"/>